<evidence type="ECO:0000313" key="2">
    <source>
        <dbReference type="Proteomes" id="UP000295818"/>
    </source>
</evidence>
<name>A0ABY2BWP7_9ACTN</name>
<reference evidence="1 2" key="1">
    <citation type="journal article" date="2015" name="Stand. Genomic Sci.">
        <title>Genomic Encyclopedia of Bacterial and Archaeal Type Strains, Phase III: the genomes of soil and plant-associated and newly described type strains.</title>
        <authorList>
            <person name="Whitman W.B."/>
            <person name="Woyke T."/>
            <person name="Klenk H.P."/>
            <person name="Zhou Y."/>
            <person name="Lilburn T.G."/>
            <person name="Beck B.J."/>
            <person name="De Vos P."/>
            <person name="Vandamme P."/>
            <person name="Eisen J.A."/>
            <person name="Garrity G."/>
            <person name="Hugenholtz P."/>
            <person name="Kyrpides N.C."/>
        </authorList>
    </citation>
    <scope>NUCLEOTIDE SEQUENCE [LARGE SCALE GENOMIC DNA]</scope>
    <source>
        <strain evidence="1 2">VKM Ac-2538</strain>
    </source>
</reference>
<protein>
    <submittedName>
        <fullName evidence="1">Uncharacterized protein</fullName>
    </submittedName>
</protein>
<keyword evidence="2" id="KW-1185">Reference proteome</keyword>
<dbReference type="RefSeq" id="WP_132186783.1">
    <property type="nucleotide sequence ID" value="NZ_SLWM01000001.1"/>
</dbReference>
<accession>A0ABY2BWP7</accession>
<sequence length="120" mass="13203">MSLASYTTLSITAIGMAEGWDGLRGIATVRWECPSGDSEESSADDLIRWLSTGGGRAYVQAPDGTRGPKVFVAGVDSHRYLCSNPDDESADALLDLPRFWQVVHSHRGPNHRRRGLFRSR</sequence>
<proteinExistence type="predicted"/>
<gene>
    <name evidence="1" type="ORF">EV644_1011003</name>
</gene>
<organism evidence="1 2">
    <name type="scientific">Kribbella orskensis</name>
    <dbReference type="NCBI Taxonomy" id="2512216"/>
    <lineage>
        <taxon>Bacteria</taxon>
        <taxon>Bacillati</taxon>
        <taxon>Actinomycetota</taxon>
        <taxon>Actinomycetes</taxon>
        <taxon>Propionibacteriales</taxon>
        <taxon>Kribbellaceae</taxon>
        <taxon>Kribbella</taxon>
    </lineage>
</organism>
<dbReference type="Proteomes" id="UP000295818">
    <property type="component" value="Unassembled WGS sequence"/>
</dbReference>
<dbReference type="EMBL" id="SLWM01000001">
    <property type="protein sequence ID" value="TCO32359.1"/>
    <property type="molecule type" value="Genomic_DNA"/>
</dbReference>
<evidence type="ECO:0000313" key="1">
    <source>
        <dbReference type="EMBL" id="TCO32359.1"/>
    </source>
</evidence>
<comment type="caution">
    <text evidence="1">The sequence shown here is derived from an EMBL/GenBank/DDBJ whole genome shotgun (WGS) entry which is preliminary data.</text>
</comment>